<feature type="compositionally biased region" description="Polar residues" evidence="8">
    <location>
        <begin position="298"/>
        <end position="314"/>
    </location>
</feature>
<dbReference type="STRING" id="1884261.A0A5C3QWX2"/>
<feature type="compositionally biased region" description="Basic and acidic residues" evidence="8">
    <location>
        <begin position="712"/>
        <end position="741"/>
    </location>
</feature>
<feature type="zinc finger region" description="C3H1-type" evidence="7">
    <location>
        <begin position="179"/>
        <end position="207"/>
    </location>
</feature>
<feature type="region of interest" description="Disordered" evidence="8">
    <location>
        <begin position="701"/>
        <end position="758"/>
    </location>
</feature>
<keyword evidence="4 6" id="KW-0694">RNA-binding</keyword>
<dbReference type="PROSITE" id="PS50102">
    <property type="entry name" value="RRM"/>
    <property type="match status" value="1"/>
</dbReference>
<dbReference type="AlphaFoldDB" id="A0A5C3QWX2"/>
<reference evidence="11 12" key="1">
    <citation type="journal article" date="2019" name="Nat. Ecol. Evol.">
        <title>Megaphylogeny resolves global patterns of mushroom evolution.</title>
        <authorList>
            <person name="Varga T."/>
            <person name="Krizsan K."/>
            <person name="Foldi C."/>
            <person name="Dima B."/>
            <person name="Sanchez-Garcia M."/>
            <person name="Sanchez-Ramirez S."/>
            <person name="Szollosi G.J."/>
            <person name="Szarkandi J.G."/>
            <person name="Papp V."/>
            <person name="Albert L."/>
            <person name="Andreopoulos W."/>
            <person name="Angelini C."/>
            <person name="Antonin V."/>
            <person name="Barry K.W."/>
            <person name="Bougher N.L."/>
            <person name="Buchanan P."/>
            <person name="Buyck B."/>
            <person name="Bense V."/>
            <person name="Catcheside P."/>
            <person name="Chovatia M."/>
            <person name="Cooper J."/>
            <person name="Damon W."/>
            <person name="Desjardin D."/>
            <person name="Finy P."/>
            <person name="Geml J."/>
            <person name="Haridas S."/>
            <person name="Hughes K."/>
            <person name="Justo A."/>
            <person name="Karasinski D."/>
            <person name="Kautmanova I."/>
            <person name="Kiss B."/>
            <person name="Kocsube S."/>
            <person name="Kotiranta H."/>
            <person name="LaButti K.M."/>
            <person name="Lechner B.E."/>
            <person name="Liimatainen K."/>
            <person name="Lipzen A."/>
            <person name="Lukacs Z."/>
            <person name="Mihaltcheva S."/>
            <person name="Morgado L.N."/>
            <person name="Niskanen T."/>
            <person name="Noordeloos M.E."/>
            <person name="Ohm R.A."/>
            <person name="Ortiz-Santana B."/>
            <person name="Ovrebo C."/>
            <person name="Racz N."/>
            <person name="Riley R."/>
            <person name="Savchenko A."/>
            <person name="Shiryaev A."/>
            <person name="Soop K."/>
            <person name="Spirin V."/>
            <person name="Szebenyi C."/>
            <person name="Tomsovsky M."/>
            <person name="Tulloss R.E."/>
            <person name="Uehling J."/>
            <person name="Grigoriev I.V."/>
            <person name="Vagvolgyi C."/>
            <person name="Papp T."/>
            <person name="Martin F.M."/>
            <person name="Miettinen O."/>
            <person name="Hibbett D.S."/>
            <person name="Nagy L.G."/>
        </authorList>
    </citation>
    <scope>NUCLEOTIDE SEQUENCE [LARGE SCALE GENOMIC DNA]</scope>
    <source>
        <strain evidence="11 12">CBS 309.79</strain>
    </source>
</reference>
<keyword evidence="2 7" id="KW-0863">Zinc-finger</keyword>
<evidence type="ECO:0000313" key="12">
    <source>
        <dbReference type="Proteomes" id="UP000305067"/>
    </source>
</evidence>
<protein>
    <recommendedName>
        <fullName evidence="13">C3H1-type domain-containing protein</fullName>
    </recommendedName>
</protein>
<evidence type="ECO:0000313" key="11">
    <source>
        <dbReference type="EMBL" id="TFL06412.1"/>
    </source>
</evidence>
<dbReference type="Gene3D" id="3.30.70.330">
    <property type="match status" value="1"/>
</dbReference>
<dbReference type="InterPro" id="IPR045137">
    <property type="entry name" value="RBM26/27"/>
</dbReference>
<evidence type="ECO:0000256" key="4">
    <source>
        <dbReference type="ARBA" id="ARBA00022884"/>
    </source>
</evidence>
<feature type="region of interest" description="Disordered" evidence="8">
    <location>
        <begin position="523"/>
        <end position="543"/>
    </location>
</feature>
<organism evidence="11 12">
    <name type="scientific">Pterulicium gracile</name>
    <dbReference type="NCBI Taxonomy" id="1884261"/>
    <lineage>
        <taxon>Eukaryota</taxon>
        <taxon>Fungi</taxon>
        <taxon>Dikarya</taxon>
        <taxon>Basidiomycota</taxon>
        <taxon>Agaricomycotina</taxon>
        <taxon>Agaricomycetes</taxon>
        <taxon>Agaricomycetidae</taxon>
        <taxon>Agaricales</taxon>
        <taxon>Pleurotineae</taxon>
        <taxon>Pterulaceae</taxon>
        <taxon>Pterulicium</taxon>
    </lineage>
</organism>
<dbReference type="EMBL" id="ML178815">
    <property type="protein sequence ID" value="TFL06412.1"/>
    <property type="molecule type" value="Genomic_DNA"/>
</dbReference>
<proteinExistence type="predicted"/>
<name>A0A5C3QWX2_9AGAR</name>
<evidence type="ECO:0000256" key="3">
    <source>
        <dbReference type="ARBA" id="ARBA00022833"/>
    </source>
</evidence>
<keyword evidence="1 7" id="KW-0479">Metal-binding</keyword>
<dbReference type="SUPFAM" id="SSF54928">
    <property type="entry name" value="RNA-binding domain, RBD"/>
    <property type="match status" value="1"/>
</dbReference>
<feature type="compositionally biased region" description="Low complexity" evidence="8">
    <location>
        <begin position="611"/>
        <end position="620"/>
    </location>
</feature>
<dbReference type="OrthoDB" id="443401at2759"/>
<dbReference type="Pfam" id="PF01480">
    <property type="entry name" value="PWI"/>
    <property type="match status" value="1"/>
</dbReference>
<evidence type="ECO:0000256" key="8">
    <source>
        <dbReference type="SAM" id="MobiDB-lite"/>
    </source>
</evidence>
<dbReference type="Pfam" id="PF00642">
    <property type="entry name" value="zf-CCCH"/>
    <property type="match status" value="1"/>
</dbReference>
<dbReference type="InterPro" id="IPR035979">
    <property type="entry name" value="RBD_domain_sf"/>
</dbReference>
<feature type="region of interest" description="Disordered" evidence="8">
    <location>
        <begin position="285"/>
        <end position="354"/>
    </location>
</feature>
<dbReference type="InterPro" id="IPR036855">
    <property type="entry name" value="Znf_CCCH_sf"/>
</dbReference>
<sequence>MLFDPTTGSQLKPWLIRSLEPICDAEPGALADYIDALLRHNVPESEMRKELETQLSEFLEKETSRFVDTLFTVLRTKSYLPYSTSTADESTSSTSGIHIPLDAAIPGPAGGSRKRALDFEDNDGRTPAKGPRLGADGFAARNPSGRGGHEQWGRGGGRMIGHGDNGGPGRSSQYRPPEQQKRGVCRDYYNSGFCQRGAYCKYSHGEDAVVPNQLFSLPGAMSFMFGNGGMPGMPFAGGAYDPHESRMDMRQGQHQKAPVMSRALQEGGAGMQHASGELPVIQDLTPMQEDSPHPRNGIPNQPLTSAIPTDSDMQVDSAPPPQRPTRGGRANRGQRGHGRGTFRGDAHALRPDQRSDKTLVVEKIPEDKLSLDAVNTWFKKFGTVTNVAVDARSSKALVSFSTHAEAHVAWKSEEAVFGNRFVKVFWHRPMAGHGEVGTKALAASAPLVANLSKPETTGSTSSSPAPKPAPKKAPPSAAVTALAEKQRLLDSQIAEQKQLMGSLSTASADEKKDIMARLRKLGEEMKSQSSTPAPSTSTADTHADGQDTAMAQLDKELDVHATTEGQETTEELKATLEKLKAEAASLGISEGEASYPSQPAYRGYRGRGRASYRGYQPRGAFRGGPPRGSMKLDNRPKKLLIKGTDAGSLQSIRDWYEGGTGQPESIDTTSDGEVMISFRTRADAEQAMAKGSSIPLVGPVDLSWSSANPPAQERRQPAVAEHNVDEQEPTDEKRPVDTVDADHEEEISGGWGDADIGM</sequence>
<dbReference type="Gene3D" id="1.20.1390.10">
    <property type="entry name" value="PWI domain"/>
    <property type="match status" value="1"/>
</dbReference>
<feature type="region of interest" description="Disordered" evidence="8">
    <location>
        <begin position="599"/>
        <end position="632"/>
    </location>
</feature>
<dbReference type="GO" id="GO:0003723">
    <property type="term" value="F:RNA binding"/>
    <property type="evidence" value="ECO:0007669"/>
    <property type="project" value="UniProtKB-UniRule"/>
</dbReference>
<gene>
    <name evidence="11" type="ORF">BDV98DRAFT_647517</name>
</gene>
<feature type="compositionally biased region" description="Low complexity" evidence="8">
    <location>
        <begin position="452"/>
        <end position="464"/>
    </location>
</feature>
<evidence type="ECO:0000259" key="10">
    <source>
        <dbReference type="PROSITE" id="PS50103"/>
    </source>
</evidence>
<evidence type="ECO:0000256" key="1">
    <source>
        <dbReference type="ARBA" id="ARBA00022723"/>
    </source>
</evidence>
<evidence type="ECO:0000256" key="2">
    <source>
        <dbReference type="ARBA" id="ARBA00022771"/>
    </source>
</evidence>
<dbReference type="SUPFAM" id="SSF90229">
    <property type="entry name" value="CCCH zinc finger"/>
    <property type="match status" value="1"/>
</dbReference>
<dbReference type="InterPro" id="IPR012677">
    <property type="entry name" value="Nucleotide-bd_a/b_plait_sf"/>
</dbReference>
<accession>A0A5C3QWX2</accession>
<feature type="region of interest" description="Disordered" evidence="8">
    <location>
        <begin position="452"/>
        <end position="478"/>
    </location>
</feature>
<dbReference type="InterPro" id="IPR000571">
    <property type="entry name" value="Znf_CCCH"/>
</dbReference>
<feature type="domain" description="C3H1-type" evidence="10">
    <location>
        <begin position="179"/>
        <end position="207"/>
    </location>
</feature>
<dbReference type="SMART" id="SM00356">
    <property type="entry name" value="ZnF_C3H1"/>
    <property type="match status" value="1"/>
</dbReference>
<feature type="compositionally biased region" description="Low complexity" evidence="8">
    <location>
        <begin position="529"/>
        <end position="540"/>
    </location>
</feature>
<comment type="function">
    <text evidence="5">May be involved in the turnover of nuclear polyadenylated (pA+) RNA.</text>
</comment>
<keyword evidence="3 7" id="KW-0862">Zinc</keyword>
<evidence type="ECO:0008006" key="13">
    <source>
        <dbReference type="Google" id="ProtNLM"/>
    </source>
</evidence>
<feature type="compositionally biased region" description="Gly residues" evidence="8">
    <location>
        <begin position="153"/>
        <end position="169"/>
    </location>
</feature>
<feature type="region of interest" description="Disordered" evidence="8">
    <location>
        <begin position="119"/>
        <end position="181"/>
    </location>
</feature>
<dbReference type="InterPro" id="IPR002483">
    <property type="entry name" value="PWI_dom"/>
</dbReference>
<dbReference type="GO" id="GO:0008270">
    <property type="term" value="F:zinc ion binding"/>
    <property type="evidence" value="ECO:0007669"/>
    <property type="project" value="UniProtKB-KW"/>
</dbReference>
<feature type="domain" description="RRM" evidence="9">
    <location>
        <begin position="357"/>
        <end position="429"/>
    </location>
</feature>
<dbReference type="PANTHER" id="PTHR14398:SF0">
    <property type="entry name" value="ZINC FINGER PROTEIN SWM"/>
    <property type="match status" value="1"/>
</dbReference>
<dbReference type="CDD" id="cd12257">
    <property type="entry name" value="RRM1_RBM26_like"/>
    <property type="match status" value="1"/>
</dbReference>
<dbReference type="InterPro" id="IPR000504">
    <property type="entry name" value="RRM_dom"/>
</dbReference>
<dbReference type="Gene3D" id="4.10.1000.10">
    <property type="entry name" value="Zinc finger, CCCH-type"/>
    <property type="match status" value="1"/>
</dbReference>
<keyword evidence="12" id="KW-1185">Reference proteome</keyword>
<dbReference type="Proteomes" id="UP000305067">
    <property type="component" value="Unassembled WGS sequence"/>
</dbReference>
<evidence type="ECO:0000256" key="5">
    <source>
        <dbReference type="ARBA" id="ARBA00043866"/>
    </source>
</evidence>
<dbReference type="PROSITE" id="PS50103">
    <property type="entry name" value="ZF_C3H1"/>
    <property type="match status" value="1"/>
</dbReference>
<dbReference type="GO" id="GO:0005634">
    <property type="term" value="C:nucleus"/>
    <property type="evidence" value="ECO:0007669"/>
    <property type="project" value="TreeGrafter"/>
</dbReference>
<dbReference type="PANTHER" id="PTHR14398">
    <property type="entry name" value="RNA RECOGNITION RRM/RNP DOMAIN"/>
    <property type="match status" value="1"/>
</dbReference>
<evidence type="ECO:0000256" key="7">
    <source>
        <dbReference type="PROSITE-ProRule" id="PRU00723"/>
    </source>
</evidence>
<evidence type="ECO:0000256" key="6">
    <source>
        <dbReference type="PROSITE-ProRule" id="PRU00176"/>
    </source>
</evidence>
<evidence type="ECO:0000259" key="9">
    <source>
        <dbReference type="PROSITE" id="PS50102"/>
    </source>
</evidence>
<feature type="compositionally biased region" description="Basic and acidic residues" evidence="8">
    <location>
        <begin position="342"/>
        <end position="354"/>
    </location>
</feature>